<sequence length="141" mass="15591">MKAPLGFSARLADDNLGLTLSDGINEEKIWASALEFAEALARLEEHPLHDEYDFPLEFQSPEPEATALDAALPGVARVAYPAAEESYTAAQLELFDPPGLLLLRKIVGEGENLLELTTPQGSVFVFDYEQVRNRLRPLLPR</sequence>
<dbReference type="OrthoDB" id="27582at2"/>
<accession>A0A399EF26</accession>
<proteinExistence type="predicted"/>
<dbReference type="RefSeq" id="WP_119315681.1">
    <property type="nucleotide sequence ID" value="NZ_QXDL01000123.1"/>
</dbReference>
<dbReference type="EMBL" id="QXDL01000123">
    <property type="protein sequence ID" value="RIH82386.1"/>
    <property type="molecule type" value="Genomic_DNA"/>
</dbReference>
<evidence type="ECO:0000313" key="1">
    <source>
        <dbReference type="EMBL" id="RIH82386.1"/>
    </source>
</evidence>
<reference evidence="1 2" key="1">
    <citation type="submission" date="2018-08" db="EMBL/GenBank/DDBJ databases">
        <title>Meiothermus terrae DSM 26712 genome sequencing project.</title>
        <authorList>
            <person name="Da Costa M.S."/>
            <person name="Albuquerque L."/>
            <person name="Raposo P."/>
            <person name="Froufe H.J.C."/>
            <person name="Barroso C.S."/>
            <person name="Egas C."/>
        </authorList>
    </citation>
    <scope>NUCLEOTIDE SEQUENCE [LARGE SCALE GENOMIC DNA]</scope>
    <source>
        <strain evidence="1 2">DSM 26712</strain>
    </source>
</reference>
<dbReference type="AlphaFoldDB" id="A0A399EF26"/>
<dbReference type="Proteomes" id="UP000265715">
    <property type="component" value="Unassembled WGS sequence"/>
</dbReference>
<keyword evidence="2" id="KW-1185">Reference proteome</keyword>
<name>A0A399EF26_9DEIN</name>
<gene>
    <name evidence="1" type="ORF">Mterra_02687</name>
</gene>
<protein>
    <submittedName>
        <fullName evidence="1">Uncharacterized protein</fullName>
    </submittedName>
</protein>
<organism evidence="1 2">
    <name type="scientific">Calidithermus terrae</name>
    <dbReference type="NCBI Taxonomy" id="1408545"/>
    <lineage>
        <taxon>Bacteria</taxon>
        <taxon>Thermotogati</taxon>
        <taxon>Deinococcota</taxon>
        <taxon>Deinococci</taxon>
        <taxon>Thermales</taxon>
        <taxon>Thermaceae</taxon>
        <taxon>Calidithermus</taxon>
    </lineage>
</organism>
<evidence type="ECO:0000313" key="2">
    <source>
        <dbReference type="Proteomes" id="UP000265715"/>
    </source>
</evidence>
<comment type="caution">
    <text evidence="1">The sequence shown here is derived from an EMBL/GenBank/DDBJ whole genome shotgun (WGS) entry which is preliminary data.</text>
</comment>